<keyword evidence="1" id="KW-1133">Transmembrane helix</keyword>
<organism evidence="2 3">
    <name type="scientific">Lutibacter maritimus</name>
    <dbReference type="NCBI Taxonomy" id="593133"/>
    <lineage>
        <taxon>Bacteria</taxon>
        <taxon>Pseudomonadati</taxon>
        <taxon>Bacteroidota</taxon>
        <taxon>Flavobacteriia</taxon>
        <taxon>Flavobacteriales</taxon>
        <taxon>Flavobacteriaceae</taxon>
        <taxon>Lutibacter</taxon>
    </lineage>
</organism>
<dbReference type="RefSeq" id="WP_090222075.1">
    <property type="nucleotide sequence ID" value="NZ_FOZP01000001.1"/>
</dbReference>
<keyword evidence="3" id="KW-1185">Reference proteome</keyword>
<name>A0A1I6NR93_9FLAO</name>
<dbReference type="STRING" id="593133.SAMN04488006_0437"/>
<protein>
    <submittedName>
        <fullName evidence="2">Uncharacterized protein</fullName>
    </submittedName>
</protein>
<dbReference type="AlphaFoldDB" id="A0A1I6NR93"/>
<dbReference type="Proteomes" id="UP000199312">
    <property type="component" value="Unassembled WGS sequence"/>
</dbReference>
<keyword evidence="1" id="KW-0472">Membrane</keyword>
<keyword evidence="1" id="KW-0812">Transmembrane</keyword>
<evidence type="ECO:0000313" key="3">
    <source>
        <dbReference type="Proteomes" id="UP000199312"/>
    </source>
</evidence>
<gene>
    <name evidence="2" type="ORF">SAMN04488006_0437</name>
</gene>
<evidence type="ECO:0000256" key="1">
    <source>
        <dbReference type="SAM" id="Phobius"/>
    </source>
</evidence>
<evidence type="ECO:0000313" key="2">
    <source>
        <dbReference type="EMBL" id="SFS30437.1"/>
    </source>
</evidence>
<dbReference type="EMBL" id="FOZP01000001">
    <property type="protein sequence ID" value="SFS30437.1"/>
    <property type="molecule type" value="Genomic_DNA"/>
</dbReference>
<accession>A0A1I6NR93</accession>
<feature type="transmembrane region" description="Helical" evidence="1">
    <location>
        <begin position="30"/>
        <end position="51"/>
    </location>
</feature>
<sequence length="71" mass="7978">MKTQITKGIIALAAVPTASIYLFKSIEISIILFIVILLANVSVFLSIGFYLKNVISNYFWVDPKISEKLKK</sequence>
<proteinExistence type="predicted"/>
<reference evidence="3" key="1">
    <citation type="submission" date="2016-10" db="EMBL/GenBank/DDBJ databases">
        <authorList>
            <person name="Varghese N."/>
            <person name="Submissions S."/>
        </authorList>
    </citation>
    <scope>NUCLEOTIDE SEQUENCE [LARGE SCALE GENOMIC DNA]</scope>
    <source>
        <strain evidence="3">DSM 24450</strain>
    </source>
</reference>